<dbReference type="PANTHER" id="PTHR43448">
    <property type="entry name" value="PROTOHEME IX FARNESYLTRANSFERASE, MITOCHONDRIAL"/>
    <property type="match status" value="1"/>
</dbReference>
<keyword evidence="6 14" id="KW-0812">Transmembrane</keyword>
<evidence type="ECO:0000256" key="13">
    <source>
        <dbReference type="ARBA" id="ARBA00047690"/>
    </source>
</evidence>
<feature type="transmembrane region" description="Helical" evidence="14">
    <location>
        <begin position="78"/>
        <end position="94"/>
    </location>
</feature>
<dbReference type="Proteomes" id="UP001519295">
    <property type="component" value="Unassembled WGS sequence"/>
</dbReference>
<comment type="subcellular location">
    <subcellularLocation>
        <location evidence="1 14">Cell membrane</location>
        <topology evidence="1 14">Multi-pass membrane protein</topology>
    </subcellularLocation>
</comment>
<proteinExistence type="inferred from homology"/>
<dbReference type="HAMAP" id="MF_00154">
    <property type="entry name" value="CyoE_CtaB"/>
    <property type="match status" value="1"/>
</dbReference>
<evidence type="ECO:0000256" key="7">
    <source>
        <dbReference type="ARBA" id="ARBA00022989"/>
    </source>
</evidence>
<dbReference type="InterPro" id="IPR044878">
    <property type="entry name" value="UbiA_sf"/>
</dbReference>
<comment type="caution">
    <text evidence="16">The sequence shown here is derived from an EMBL/GenBank/DDBJ whole genome shotgun (WGS) entry which is preliminary data.</text>
</comment>
<reference evidence="16 17" key="1">
    <citation type="submission" date="2021-03" db="EMBL/GenBank/DDBJ databases">
        <title>Sequencing the genomes of 1000 actinobacteria strains.</title>
        <authorList>
            <person name="Klenk H.-P."/>
        </authorList>
    </citation>
    <scope>NUCLEOTIDE SEQUENCE [LARGE SCALE GENOMIC DNA]</scope>
    <source>
        <strain evidence="16 17">DSM 45256</strain>
    </source>
</reference>
<feature type="transmembrane region" description="Helical" evidence="14">
    <location>
        <begin position="100"/>
        <end position="124"/>
    </location>
</feature>
<keyword evidence="17" id="KW-1185">Reference proteome</keyword>
<accession>A0ABS4VY30</accession>
<feature type="region of interest" description="Disordered" evidence="15">
    <location>
        <begin position="1"/>
        <end position="43"/>
    </location>
</feature>
<dbReference type="Gene3D" id="1.10.357.140">
    <property type="entry name" value="UbiA prenyltransferase"/>
    <property type="match status" value="1"/>
</dbReference>
<evidence type="ECO:0000313" key="16">
    <source>
        <dbReference type="EMBL" id="MBP2368633.1"/>
    </source>
</evidence>
<evidence type="ECO:0000256" key="3">
    <source>
        <dbReference type="ARBA" id="ARBA00012292"/>
    </source>
</evidence>
<feature type="transmembrane region" description="Helical" evidence="14">
    <location>
        <begin position="252"/>
        <end position="275"/>
    </location>
</feature>
<feature type="transmembrane region" description="Helical" evidence="14">
    <location>
        <begin position="281"/>
        <end position="308"/>
    </location>
</feature>
<evidence type="ECO:0000256" key="11">
    <source>
        <dbReference type="ARBA" id="ARBA00040810"/>
    </source>
</evidence>
<dbReference type="GO" id="GO:0016740">
    <property type="term" value="F:transferase activity"/>
    <property type="evidence" value="ECO:0007669"/>
    <property type="project" value="UniProtKB-KW"/>
</dbReference>
<evidence type="ECO:0000256" key="4">
    <source>
        <dbReference type="ARBA" id="ARBA00022475"/>
    </source>
</evidence>
<evidence type="ECO:0000313" key="17">
    <source>
        <dbReference type="Proteomes" id="UP001519295"/>
    </source>
</evidence>
<comment type="miscellaneous">
    <text evidence="14">Carbon 2 of the heme B porphyrin ring is defined according to the Fischer nomenclature.</text>
</comment>
<evidence type="ECO:0000256" key="8">
    <source>
        <dbReference type="ARBA" id="ARBA00023133"/>
    </source>
</evidence>
<evidence type="ECO:0000256" key="12">
    <source>
        <dbReference type="ARBA" id="ARBA00042475"/>
    </source>
</evidence>
<comment type="similarity">
    <text evidence="14">Belongs to the UbiA prenyltransferase family. Protoheme IX farnesyltransferase subfamily.</text>
</comment>
<feature type="transmembrane region" description="Helical" evidence="14">
    <location>
        <begin position="199"/>
        <end position="218"/>
    </location>
</feature>
<feature type="transmembrane region" description="Helical" evidence="14">
    <location>
        <begin position="224"/>
        <end position="245"/>
    </location>
</feature>
<dbReference type="NCBIfam" id="TIGR01473">
    <property type="entry name" value="cyoE_ctaB"/>
    <property type="match status" value="1"/>
</dbReference>
<comment type="pathway">
    <text evidence="2 14">Porphyrin-containing compound metabolism; heme O biosynthesis; heme O from protoheme: step 1/1.</text>
</comment>
<evidence type="ECO:0000256" key="15">
    <source>
        <dbReference type="SAM" id="MobiDB-lite"/>
    </source>
</evidence>
<feature type="transmembrane region" description="Helical" evidence="14">
    <location>
        <begin position="334"/>
        <end position="354"/>
    </location>
</feature>
<evidence type="ECO:0000256" key="1">
    <source>
        <dbReference type="ARBA" id="ARBA00004651"/>
    </source>
</evidence>
<protein>
    <recommendedName>
        <fullName evidence="11 14">Protoheme IX farnesyltransferase</fullName>
        <ecNumber evidence="3 14">2.5.1.141</ecNumber>
    </recommendedName>
    <alternativeName>
        <fullName evidence="12 14">Heme B farnesyltransferase</fullName>
    </alternativeName>
    <alternativeName>
        <fullName evidence="10 14">Heme O synthase</fullName>
    </alternativeName>
</protein>
<gene>
    <name evidence="14" type="primary">ctaB</name>
    <name evidence="16" type="ORF">JOF36_004329</name>
</gene>
<sequence>MSAAASRRSRAVPTARPGWTEASATAGAGAVGTPPVSPEPSVPAVDVPEVVAPVAPVGRMDRVRATLGAYLGLTKTRIIEQLLVVTVPAMFLAQRGVPSLWLIAATLVGGAMAAAAAHALNCVADADIDKKMKRTARRPLARGQVPTSHALVFGLVLAALSSAWLGLTTNWLAAVLSLAAIAFYVLVYTLLLKRRTSQNIVWGGAAGCMPVVIGWAAVTGTVEWPALVMFGVIFFWTPPHFWALAMRYREDYAAAGVPMLPVVAPAAAVSIRIVVYSWVMVAWSLLLLPATSWVYLAVALLGGAYFIFRAHRLHSEVKAGGEVAPMPLFHLSNLYLCVLFAAIAVDAALGLPVLF</sequence>
<evidence type="ECO:0000256" key="2">
    <source>
        <dbReference type="ARBA" id="ARBA00004919"/>
    </source>
</evidence>
<keyword evidence="4 14" id="KW-1003">Cell membrane</keyword>
<keyword evidence="5 14" id="KW-0808">Transferase</keyword>
<keyword evidence="9 14" id="KW-0472">Membrane</keyword>
<keyword evidence="7 14" id="KW-1133">Transmembrane helix</keyword>
<evidence type="ECO:0000256" key="6">
    <source>
        <dbReference type="ARBA" id="ARBA00022692"/>
    </source>
</evidence>
<dbReference type="PROSITE" id="PS00943">
    <property type="entry name" value="UBIA"/>
    <property type="match status" value="1"/>
</dbReference>
<feature type="compositionally biased region" description="Low complexity" evidence="15">
    <location>
        <begin position="22"/>
        <end position="34"/>
    </location>
</feature>
<organism evidence="16 17">
    <name type="scientific">Pseudonocardia parietis</name>
    <dbReference type="NCBI Taxonomy" id="570936"/>
    <lineage>
        <taxon>Bacteria</taxon>
        <taxon>Bacillati</taxon>
        <taxon>Actinomycetota</taxon>
        <taxon>Actinomycetes</taxon>
        <taxon>Pseudonocardiales</taxon>
        <taxon>Pseudonocardiaceae</taxon>
        <taxon>Pseudonocardia</taxon>
    </lineage>
</organism>
<dbReference type="Pfam" id="PF01040">
    <property type="entry name" value="UbiA"/>
    <property type="match status" value="1"/>
</dbReference>
<dbReference type="InterPro" id="IPR006369">
    <property type="entry name" value="Protohaem_IX_farnesylTrfase"/>
</dbReference>
<dbReference type="EC" id="2.5.1.141" evidence="3 14"/>
<evidence type="ECO:0000256" key="9">
    <source>
        <dbReference type="ARBA" id="ARBA00023136"/>
    </source>
</evidence>
<dbReference type="NCBIfam" id="NF003349">
    <property type="entry name" value="PRK04375.1-2"/>
    <property type="match status" value="1"/>
</dbReference>
<comment type="catalytic activity">
    <reaction evidence="13 14">
        <text>heme b + (2E,6E)-farnesyl diphosphate + H2O = Fe(II)-heme o + diphosphate</text>
        <dbReference type="Rhea" id="RHEA:28070"/>
        <dbReference type="ChEBI" id="CHEBI:15377"/>
        <dbReference type="ChEBI" id="CHEBI:33019"/>
        <dbReference type="ChEBI" id="CHEBI:60344"/>
        <dbReference type="ChEBI" id="CHEBI:60530"/>
        <dbReference type="ChEBI" id="CHEBI:175763"/>
        <dbReference type="EC" id="2.5.1.141"/>
    </reaction>
</comment>
<name>A0ABS4VY30_9PSEU</name>
<feature type="transmembrane region" description="Helical" evidence="14">
    <location>
        <begin position="171"/>
        <end position="192"/>
    </location>
</feature>
<feature type="transmembrane region" description="Helical" evidence="14">
    <location>
        <begin position="145"/>
        <end position="165"/>
    </location>
</feature>
<comment type="function">
    <text evidence="14">Converts heme B (protoheme IX) to heme O by substitution of the vinyl group on carbon 2 of heme B porphyrin ring with a hydroxyethyl farnesyl side group.</text>
</comment>
<evidence type="ECO:0000256" key="10">
    <source>
        <dbReference type="ARBA" id="ARBA00030253"/>
    </source>
</evidence>
<keyword evidence="8 14" id="KW-0350">Heme biosynthesis</keyword>
<dbReference type="InterPro" id="IPR030470">
    <property type="entry name" value="UbiA_prenylTrfase_CS"/>
</dbReference>
<dbReference type="InterPro" id="IPR000537">
    <property type="entry name" value="UbiA_prenyltransferase"/>
</dbReference>
<dbReference type="EMBL" id="JAGINU010000001">
    <property type="protein sequence ID" value="MBP2368633.1"/>
    <property type="molecule type" value="Genomic_DNA"/>
</dbReference>
<dbReference type="CDD" id="cd13957">
    <property type="entry name" value="PT_UbiA_Cox10"/>
    <property type="match status" value="1"/>
</dbReference>
<evidence type="ECO:0000256" key="5">
    <source>
        <dbReference type="ARBA" id="ARBA00022679"/>
    </source>
</evidence>
<evidence type="ECO:0000256" key="14">
    <source>
        <dbReference type="HAMAP-Rule" id="MF_00154"/>
    </source>
</evidence>
<dbReference type="PANTHER" id="PTHR43448:SF7">
    <property type="entry name" value="4-HYDROXYBENZOATE SOLANESYLTRANSFERASE"/>
    <property type="match status" value="1"/>
</dbReference>